<dbReference type="AlphaFoldDB" id="A0A6H5GKF4"/>
<evidence type="ECO:0000313" key="2">
    <source>
        <dbReference type="Proteomes" id="UP000479000"/>
    </source>
</evidence>
<accession>A0A6H5GKF4</accession>
<gene>
    <name evidence="1" type="ORF">NTEN_LOCUS9022</name>
</gene>
<dbReference type="Proteomes" id="UP000479000">
    <property type="component" value="Unassembled WGS sequence"/>
</dbReference>
<keyword evidence="2" id="KW-1185">Reference proteome</keyword>
<name>A0A6H5GKF4_9HEMI</name>
<reference evidence="1 2" key="1">
    <citation type="submission" date="2020-02" db="EMBL/GenBank/DDBJ databases">
        <authorList>
            <person name="Ferguson B K."/>
        </authorList>
    </citation>
    <scope>NUCLEOTIDE SEQUENCE [LARGE SCALE GENOMIC DNA]</scope>
</reference>
<proteinExistence type="predicted"/>
<feature type="non-terminal residue" evidence="1">
    <location>
        <position position="166"/>
    </location>
</feature>
<sequence length="166" mass="19349">IAKPQVTLVRNTTSITRQTKLLPIPQTVWTDRFFVYDPRTRVTRESSEERCVRSKRERMPIDYSVGSQRNNTCWKPYFQKSSCVSRVDHFVLKYTAPSFMGASSRVIFVRRDAKKTKREGRERGLTPLYDNEPFVSGDDVSEIQVIERLHTNGLGWKTVKDARYTP</sequence>
<feature type="non-terminal residue" evidence="1">
    <location>
        <position position="1"/>
    </location>
</feature>
<organism evidence="1 2">
    <name type="scientific">Nesidiocoris tenuis</name>
    <dbReference type="NCBI Taxonomy" id="355587"/>
    <lineage>
        <taxon>Eukaryota</taxon>
        <taxon>Metazoa</taxon>
        <taxon>Ecdysozoa</taxon>
        <taxon>Arthropoda</taxon>
        <taxon>Hexapoda</taxon>
        <taxon>Insecta</taxon>
        <taxon>Pterygota</taxon>
        <taxon>Neoptera</taxon>
        <taxon>Paraneoptera</taxon>
        <taxon>Hemiptera</taxon>
        <taxon>Heteroptera</taxon>
        <taxon>Panheteroptera</taxon>
        <taxon>Cimicomorpha</taxon>
        <taxon>Miridae</taxon>
        <taxon>Dicyphina</taxon>
        <taxon>Nesidiocoris</taxon>
    </lineage>
</organism>
<evidence type="ECO:0000313" key="1">
    <source>
        <dbReference type="EMBL" id="CAB0003497.1"/>
    </source>
</evidence>
<dbReference type="EMBL" id="CADCXU010013512">
    <property type="protein sequence ID" value="CAB0003497.1"/>
    <property type="molecule type" value="Genomic_DNA"/>
</dbReference>
<protein>
    <submittedName>
        <fullName evidence="1">Uncharacterized protein</fullName>
    </submittedName>
</protein>